<comment type="caution">
    <text evidence="1">The sequence shown here is derived from an EMBL/GenBank/DDBJ whole genome shotgun (WGS) entry which is preliminary data.</text>
</comment>
<dbReference type="EMBL" id="DXAJ01000043">
    <property type="protein sequence ID" value="HJA02305.1"/>
    <property type="molecule type" value="Genomic_DNA"/>
</dbReference>
<accession>A0A9D2H2F9</accession>
<evidence type="ECO:0000313" key="1">
    <source>
        <dbReference type="EMBL" id="HJA02305.1"/>
    </source>
</evidence>
<sequence>MAFSVYSKEFTANMYTTVENQFITKYLPQADGDAVKAYLYGLYLCGCKDDFDGRAISKLLKIEYHRLQEIFGFWEECDLVRVLSKDPLFIEYLPVNSLVGKPKPIRAEKYSEFNRELLKQLQKAGKDFKPYEHQRILEFLENYPMEQQAFLLVSEYCMKKDGEKLSSQHILNKAKKLCEEHKYTYEQVEREFSDFNEHERELSKLYRLLGIYKKPQESDYAYLTRWRDAGLEAGAAEACASYLKKGSMATLDALVSELLEKGIYSAGAASEYLRERTQKAELVFAVAKKLGVKVQNPRAYIDEYAEKWLERGFEADSLVKIAAFCFKLGYDFQGMDSVVHSLYENGILTVEGVAAYLAAREKQLKLLQSLQSVCGVLKKTLSALDMIAAWKSWEMPDAVIMEAAKRSQGASSPLPYMNKLLSEWKRAGVKDVKEIPEKDATAAQGGATFRRPEFKSEAQLAADMRGEREHYYAVLRQRAQERAEANRKRAENDGEFASWDATVKRGEIELAKAEVFSPKEAEGIRQKLSAARHAREKALARLSLSDADLQPRYACQKCSDTGFLPDGRACDCYPANK</sequence>
<organism evidence="1 2">
    <name type="scientific">Candidatus Gallimonas gallistercoris</name>
    <dbReference type="NCBI Taxonomy" id="2838602"/>
    <lineage>
        <taxon>Bacteria</taxon>
        <taxon>Bacillati</taxon>
        <taxon>Bacillota</taxon>
        <taxon>Clostridia</taxon>
        <taxon>Candidatus Gallimonas</taxon>
    </lineage>
</organism>
<gene>
    <name evidence="1" type="ORF">H9797_02870</name>
</gene>
<reference evidence="1" key="1">
    <citation type="journal article" date="2021" name="PeerJ">
        <title>Extensive microbial diversity within the chicken gut microbiome revealed by metagenomics and culture.</title>
        <authorList>
            <person name="Gilroy R."/>
            <person name="Ravi A."/>
            <person name="Getino M."/>
            <person name="Pursley I."/>
            <person name="Horton D.L."/>
            <person name="Alikhan N.F."/>
            <person name="Baker D."/>
            <person name="Gharbi K."/>
            <person name="Hall N."/>
            <person name="Watson M."/>
            <person name="Adriaenssens E.M."/>
            <person name="Foster-Nyarko E."/>
            <person name="Jarju S."/>
            <person name="Secka A."/>
            <person name="Antonio M."/>
            <person name="Oren A."/>
            <person name="Chaudhuri R.R."/>
            <person name="La Ragione R."/>
            <person name="Hildebrand F."/>
            <person name="Pallen M.J."/>
        </authorList>
    </citation>
    <scope>NUCLEOTIDE SEQUENCE</scope>
    <source>
        <strain evidence="1">CHK156-179</strain>
    </source>
</reference>
<reference evidence="1" key="2">
    <citation type="submission" date="2021-04" db="EMBL/GenBank/DDBJ databases">
        <authorList>
            <person name="Gilroy R."/>
        </authorList>
    </citation>
    <scope>NUCLEOTIDE SEQUENCE</scope>
    <source>
        <strain evidence="1">CHK156-179</strain>
    </source>
</reference>
<dbReference type="InterPro" id="IPR034829">
    <property type="entry name" value="DnaD-like_sf"/>
</dbReference>
<evidence type="ECO:0000313" key="2">
    <source>
        <dbReference type="Proteomes" id="UP000824221"/>
    </source>
</evidence>
<dbReference type="Proteomes" id="UP000824221">
    <property type="component" value="Unassembled WGS sequence"/>
</dbReference>
<dbReference type="AlphaFoldDB" id="A0A9D2H2F9"/>
<dbReference type="Gene3D" id="1.10.10.630">
    <property type="entry name" value="DnaD domain-like"/>
    <property type="match status" value="1"/>
</dbReference>
<name>A0A9D2H2F9_9FIRM</name>
<protein>
    <submittedName>
        <fullName evidence="1">DnaD domain protein</fullName>
    </submittedName>
</protein>
<proteinExistence type="predicted"/>